<dbReference type="CDD" id="cd00757">
    <property type="entry name" value="ThiF_MoeB_HesA_family"/>
    <property type="match status" value="1"/>
</dbReference>
<proteinExistence type="predicted"/>
<keyword evidence="2" id="KW-0548">Nucleotidyltransferase</keyword>
<dbReference type="PANTHER" id="PTHR10953">
    <property type="entry name" value="UBIQUITIN-ACTIVATING ENZYME E1"/>
    <property type="match status" value="1"/>
</dbReference>
<keyword evidence="2" id="KW-0808">Transferase</keyword>
<dbReference type="SUPFAM" id="SSF69572">
    <property type="entry name" value="Activating enzymes of the ubiquitin-like proteins"/>
    <property type="match status" value="1"/>
</dbReference>
<keyword evidence="3" id="KW-1185">Reference proteome</keyword>
<feature type="domain" description="THIF-type NAD/FAD binding fold" evidence="1">
    <location>
        <begin position="14"/>
        <end position="244"/>
    </location>
</feature>
<dbReference type="Proteomes" id="UP001501521">
    <property type="component" value="Unassembled WGS sequence"/>
</dbReference>
<reference evidence="3" key="1">
    <citation type="journal article" date="2019" name="Int. J. Syst. Evol. Microbiol.">
        <title>The Global Catalogue of Microorganisms (GCM) 10K type strain sequencing project: providing services to taxonomists for standard genome sequencing and annotation.</title>
        <authorList>
            <consortium name="The Broad Institute Genomics Platform"/>
            <consortium name="The Broad Institute Genome Sequencing Center for Infectious Disease"/>
            <person name="Wu L."/>
            <person name="Ma J."/>
        </authorList>
    </citation>
    <scope>NUCLEOTIDE SEQUENCE [LARGE SCALE GENOMIC DNA]</scope>
    <source>
        <strain evidence="3">JCM 19125</strain>
    </source>
</reference>
<name>A0ABP9F1H9_9ACTN</name>
<dbReference type="InterPro" id="IPR045886">
    <property type="entry name" value="ThiF/MoeB/HesA"/>
</dbReference>
<dbReference type="InterPro" id="IPR000594">
    <property type="entry name" value="ThiF_NAD_FAD-bd"/>
</dbReference>
<dbReference type="EMBL" id="BAABLV010000008">
    <property type="protein sequence ID" value="GAA4891752.1"/>
    <property type="molecule type" value="Genomic_DNA"/>
</dbReference>
<dbReference type="Gene3D" id="3.40.50.720">
    <property type="entry name" value="NAD(P)-binding Rossmann-like Domain"/>
    <property type="match status" value="1"/>
</dbReference>
<gene>
    <name evidence="2" type="primary">thiF</name>
    <name evidence="2" type="ORF">GCM10025789_05900</name>
</gene>
<evidence type="ECO:0000313" key="3">
    <source>
        <dbReference type="Proteomes" id="UP001501521"/>
    </source>
</evidence>
<dbReference type="InterPro" id="IPR035985">
    <property type="entry name" value="Ubiquitin-activating_enz"/>
</dbReference>
<dbReference type="Pfam" id="PF00899">
    <property type="entry name" value="ThiF"/>
    <property type="match status" value="1"/>
</dbReference>
<protein>
    <submittedName>
        <fullName evidence="2">Thiazole biosynthesis adenylyltransferase ThiF</fullName>
    </submittedName>
</protein>
<dbReference type="GO" id="GO:0016779">
    <property type="term" value="F:nucleotidyltransferase activity"/>
    <property type="evidence" value="ECO:0007669"/>
    <property type="project" value="UniProtKB-KW"/>
</dbReference>
<organism evidence="2 3">
    <name type="scientific">Tessaracoccus lubricantis</name>
    <dbReference type="NCBI Taxonomy" id="545543"/>
    <lineage>
        <taxon>Bacteria</taxon>
        <taxon>Bacillati</taxon>
        <taxon>Actinomycetota</taxon>
        <taxon>Actinomycetes</taxon>
        <taxon>Propionibacteriales</taxon>
        <taxon>Propionibacteriaceae</taxon>
        <taxon>Tessaracoccus</taxon>
    </lineage>
</organism>
<evidence type="ECO:0000313" key="2">
    <source>
        <dbReference type="EMBL" id="GAA4891752.1"/>
    </source>
</evidence>
<comment type="caution">
    <text evidence="2">The sequence shown here is derived from an EMBL/GenBank/DDBJ whole genome shotgun (WGS) entry which is preliminary data.</text>
</comment>
<sequence>MNHPDLTEAQLERYVRNIDVVGMGVEGQQRLLASSVLVIGAGGLGSAALPYLAAAGVGRIGVVDGDHVELKNMQRQVLHTELGRNKAVSGAERLRALNPDVTVEEYPEYVDLERAKELFTGYDLVMDCCDTFGAKFLISDAAEAVGARLVWATAVGMQGQCSVFGVPDAYGNRLYLRDLIPFEPADGQYPKATDIGVLGAMVGQIGSLQATEAVKLLAGYGEPLVGRVMVLDAARGRWSVLPLRKAA</sequence>
<evidence type="ECO:0000259" key="1">
    <source>
        <dbReference type="Pfam" id="PF00899"/>
    </source>
</evidence>
<dbReference type="RefSeq" id="WP_345578740.1">
    <property type="nucleotide sequence ID" value="NZ_BAABLV010000008.1"/>
</dbReference>
<accession>A0ABP9F1H9</accession>
<dbReference type="PANTHER" id="PTHR10953:SF102">
    <property type="entry name" value="ADENYLYLTRANSFERASE AND SULFURTRANSFERASE MOCS3"/>
    <property type="match status" value="1"/>
</dbReference>